<dbReference type="RefSeq" id="WP_344725939.1">
    <property type="nucleotide sequence ID" value="NZ_BAABBI010000001.1"/>
</dbReference>
<organism evidence="6 7">
    <name type="scientific">Corallibacter vietnamensis</name>
    <dbReference type="NCBI Taxonomy" id="904130"/>
    <lineage>
        <taxon>Bacteria</taxon>
        <taxon>Pseudomonadati</taxon>
        <taxon>Bacteroidota</taxon>
        <taxon>Flavobacteriia</taxon>
        <taxon>Flavobacteriales</taxon>
        <taxon>Flavobacteriaceae</taxon>
        <taxon>Corallibacter</taxon>
    </lineage>
</organism>
<keyword evidence="4" id="KW-0812">Transmembrane</keyword>
<feature type="transmembrane region" description="Helical" evidence="4">
    <location>
        <begin position="339"/>
        <end position="363"/>
    </location>
</feature>
<gene>
    <name evidence="6" type="ORF">GCM10022271_00940</name>
</gene>
<dbReference type="Pfam" id="PF00535">
    <property type="entry name" value="Glycos_transf_2"/>
    <property type="match status" value="1"/>
</dbReference>
<dbReference type="InterPro" id="IPR029044">
    <property type="entry name" value="Nucleotide-diphossugar_trans"/>
</dbReference>
<evidence type="ECO:0000256" key="2">
    <source>
        <dbReference type="ARBA" id="ARBA00022676"/>
    </source>
</evidence>
<evidence type="ECO:0000313" key="7">
    <source>
        <dbReference type="Proteomes" id="UP001501456"/>
    </source>
</evidence>
<dbReference type="Gene3D" id="3.90.550.10">
    <property type="entry name" value="Spore Coat Polysaccharide Biosynthesis Protein SpsA, Chain A"/>
    <property type="match status" value="1"/>
</dbReference>
<proteinExistence type="inferred from homology"/>
<evidence type="ECO:0000256" key="3">
    <source>
        <dbReference type="ARBA" id="ARBA00022679"/>
    </source>
</evidence>
<keyword evidence="3" id="KW-0808">Transferase</keyword>
<evidence type="ECO:0000259" key="5">
    <source>
        <dbReference type="Pfam" id="PF00535"/>
    </source>
</evidence>
<keyword evidence="4" id="KW-0472">Membrane</keyword>
<dbReference type="PANTHER" id="PTHR43630">
    <property type="entry name" value="POLY-BETA-1,6-N-ACETYL-D-GLUCOSAMINE SYNTHASE"/>
    <property type="match status" value="1"/>
</dbReference>
<protein>
    <submittedName>
        <fullName evidence="6">Glycosyltransferase</fullName>
    </submittedName>
</protein>
<keyword evidence="4" id="KW-1133">Transmembrane helix</keyword>
<dbReference type="Proteomes" id="UP001501456">
    <property type="component" value="Unassembled WGS sequence"/>
</dbReference>
<sequence>MNILEIVCYTFAGVVSIQVMFYLFVFGKFAFSKEKKQTKENVPVSVIICAKNEATNLRTFLPYILNQDYANYQIVLINDASIDDTLEVMEDFANTNDSIKIVNVKNNEAFWANKKYALTLGIKAAKHNILLFTDADCKPVSKHWISEMVSHFNNSKSIVLGYGAYSKVKNSILNKLVRFETLLTATQYMAFAKLGMPYMGVGRNLAYTKDLFFKANGFMGHMHIRSGDDDLFINQVGNSKNTAICVTKESFTTSNPKTTLASWIKQKRRHITAANHYKKAHKFLLGLFYISQLLFWILSITLIASQSFINVVVALIALRFIAQFLSIGFSAKKLNEQDLIFLLPILELFLITSQLTIFIINLFSKPTHWK</sequence>
<evidence type="ECO:0000256" key="1">
    <source>
        <dbReference type="ARBA" id="ARBA00006739"/>
    </source>
</evidence>
<feature type="transmembrane region" description="Helical" evidence="4">
    <location>
        <begin position="283"/>
        <end position="302"/>
    </location>
</feature>
<evidence type="ECO:0000256" key="4">
    <source>
        <dbReference type="SAM" id="Phobius"/>
    </source>
</evidence>
<feature type="transmembrane region" description="Helical" evidence="4">
    <location>
        <begin position="6"/>
        <end position="31"/>
    </location>
</feature>
<dbReference type="EMBL" id="BAABBI010000001">
    <property type="protein sequence ID" value="GAA3772678.1"/>
    <property type="molecule type" value="Genomic_DNA"/>
</dbReference>
<feature type="transmembrane region" description="Helical" evidence="4">
    <location>
        <begin position="308"/>
        <end position="327"/>
    </location>
</feature>
<reference evidence="7" key="1">
    <citation type="journal article" date="2019" name="Int. J. Syst. Evol. Microbiol.">
        <title>The Global Catalogue of Microorganisms (GCM) 10K type strain sequencing project: providing services to taxonomists for standard genome sequencing and annotation.</title>
        <authorList>
            <consortium name="The Broad Institute Genomics Platform"/>
            <consortium name="The Broad Institute Genome Sequencing Center for Infectious Disease"/>
            <person name="Wu L."/>
            <person name="Ma J."/>
        </authorList>
    </citation>
    <scope>NUCLEOTIDE SEQUENCE [LARGE SCALE GENOMIC DNA]</scope>
    <source>
        <strain evidence="7">JCM 17525</strain>
    </source>
</reference>
<feature type="domain" description="Glycosyltransferase 2-like" evidence="5">
    <location>
        <begin position="45"/>
        <end position="173"/>
    </location>
</feature>
<keyword evidence="2" id="KW-0328">Glycosyltransferase</keyword>
<dbReference type="InterPro" id="IPR001173">
    <property type="entry name" value="Glyco_trans_2-like"/>
</dbReference>
<dbReference type="PANTHER" id="PTHR43630:SF1">
    <property type="entry name" value="POLY-BETA-1,6-N-ACETYL-D-GLUCOSAMINE SYNTHASE"/>
    <property type="match status" value="1"/>
</dbReference>
<name>A0ABP7GT16_9FLAO</name>
<evidence type="ECO:0000313" key="6">
    <source>
        <dbReference type="EMBL" id="GAA3772678.1"/>
    </source>
</evidence>
<keyword evidence="7" id="KW-1185">Reference proteome</keyword>
<dbReference type="SUPFAM" id="SSF53448">
    <property type="entry name" value="Nucleotide-diphospho-sugar transferases"/>
    <property type="match status" value="1"/>
</dbReference>
<comment type="caution">
    <text evidence="6">The sequence shown here is derived from an EMBL/GenBank/DDBJ whole genome shotgun (WGS) entry which is preliminary data.</text>
</comment>
<accession>A0ABP7GT16</accession>
<comment type="similarity">
    <text evidence="1">Belongs to the glycosyltransferase 2 family.</text>
</comment>